<feature type="compositionally biased region" description="Polar residues" evidence="1">
    <location>
        <begin position="85"/>
        <end position="94"/>
    </location>
</feature>
<evidence type="ECO:0000313" key="2">
    <source>
        <dbReference type="EMBL" id="MBB4934436.1"/>
    </source>
</evidence>
<dbReference type="Proteomes" id="UP000523007">
    <property type="component" value="Unassembled WGS sequence"/>
</dbReference>
<keyword evidence="3" id="KW-1185">Reference proteome</keyword>
<dbReference type="RefSeq" id="WP_184582496.1">
    <property type="nucleotide sequence ID" value="NZ_JACHJT010000001.1"/>
</dbReference>
<reference evidence="2 3" key="1">
    <citation type="submission" date="2020-08" db="EMBL/GenBank/DDBJ databases">
        <title>Sequencing the genomes of 1000 actinobacteria strains.</title>
        <authorList>
            <person name="Klenk H.-P."/>
        </authorList>
    </citation>
    <scope>NUCLEOTIDE SEQUENCE [LARGE SCALE GENOMIC DNA]</scope>
    <source>
        <strain evidence="2 3">DSM 102030</strain>
    </source>
</reference>
<name>A0A7W7RMZ9_9ACTN</name>
<proteinExistence type="predicted"/>
<gene>
    <name evidence="2" type="ORF">F4561_005256</name>
</gene>
<dbReference type="AlphaFoldDB" id="A0A7W7RMZ9"/>
<organism evidence="2 3">
    <name type="scientific">Lipingzhangella halophila</name>
    <dbReference type="NCBI Taxonomy" id="1783352"/>
    <lineage>
        <taxon>Bacteria</taxon>
        <taxon>Bacillati</taxon>
        <taxon>Actinomycetota</taxon>
        <taxon>Actinomycetes</taxon>
        <taxon>Streptosporangiales</taxon>
        <taxon>Nocardiopsidaceae</taxon>
        <taxon>Lipingzhangella</taxon>
    </lineage>
</organism>
<evidence type="ECO:0000313" key="3">
    <source>
        <dbReference type="Proteomes" id="UP000523007"/>
    </source>
</evidence>
<accession>A0A7W7RMZ9</accession>
<feature type="region of interest" description="Disordered" evidence="1">
    <location>
        <begin position="62"/>
        <end position="94"/>
    </location>
</feature>
<sequence>MDTASPDHDILARLNEQHAGTWHIWHSRDSRRLTGHVAILCVQDTSCAPTVRADSVDDLELHPMAPGERVGKPFPRQTRPELAGENTSVTGVSR</sequence>
<dbReference type="EMBL" id="JACHJT010000001">
    <property type="protein sequence ID" value="MBB4934436.1"/>
    <property type="molecule type" value="Genomic_DNA"/>
</dbReference>
<protein>
    <submittedName>
        <fullName evidence="2">Uncharacterized protein</fullName>
    </submittedName>
</protein>
<comment type="caution">
    <text evidence="2">The sequence shown here is derived from an EMBL/GenBank/DDBJ whole genome shotgun (WGS) entry which is preliminary data.</text>
</comment>
<evidence type="ECO:0000256" key="1">
    <source>
        <dbReference type="SAM" id="MobiDB-lite"/>
    </source>
</evidence>